<sequence length="120" mass="13443">MSFFVEPAALERGADQLNEAHLDAQAARAYILKHTDMPWDDQGLLNEAWPAHRKLVDEMTKRLTHLIELLGKSRDALQATADQYRRTDSRSAARLDATYPTADRNGYELPSGRPLGGNLP</sequence>
<feature type="region of interest" description="Disordered" evidence="1">
    <location>
        <begin position="81"/>
        <end position="120"/>
    </location>
</feature>
<gene>
    <name evidence="2" type="ORF">GA0070612_0825</name>
</gene>
<accession>A0A1C4UWT0</accession>
<evidence type="ECO:0000256" key="1">
    <source>
        <dbReference type="SAM" id="MobiDB-lite"/>
    </source>
</evidence>
<reference evidence="3" key="1">
    <citation type="submission" date="2016-06" db="EMBL/GenBank/DDBJ databases">
        <authorList>
            <person name="Varghese N."/>
            <person name="Submissions Spin"/>
        </authorList>
    </citation>
    <scope>NUCLEOTIDE SEQUENCE [LARGE SCALE GENOMIC DNA]</scope>
    <source>
        <strain evidence="3">DSM 45160</strain>
    </source>
</reference>
<feature type="compositionally biased region" description="Basic and acidic residues" evidence="1">
    <location>
        <begin position="83"/>
        <end position="93"/>
    </location>
</feature>
<organism evidence="2 3">
    <name type="scientific">Micromonospora chokoriensis</name>
    <dbReference type="NCBI Taxonomy" id="356851"/>
    <lineage>
        <taxon>Bacteria</taxon>
        <taxon>Bacillati</taxon>
        <taxon>Actinomycetota</taxon>
        <taxon>Actinomycetes</taxon>
        <taxon>Micromonosporales</taxon>
        <taxon>Micromonosporaceae</taxon>
        <taxon>Micromonospora</taxon>
    </lineage>
</organism>
<protein>
    <submittedName>
        <fullName evidence="2">Excreted virulence factor EspC, type VII ESX diderm</fullName>
    </submittedName>
</protein>
<name>A0A1C4UWT0_9ACTN</name>
<dbReference type="AlphaFoldDB" id="A0A1C4UWT0"/>
<dbReference type="Proteomes" id="UP000198224">
    <property type="component" value="Chromosome I"/>
</dbReference>
<dbReference type="InterPro" id="IPR036689">
    <property type="entry name" value="ESAT-6-like_sf"/>
</dbReference>
<dbReference type="SUPFAM" id="SSF140453">
    <property type="entry name" value="EsxAB dimer-like"/>
    <property type="match status" value="1"/>
</dbReference>
<keyword evidence="3" id="KW-1185">Reference proteome</keyword>
<dbReference type="RefSeq" id="WP_088986705.1">
    <property type="nucleotide sequence ID" value="NZ_LT607409.1"/>
</dbReference>
<evidence type="ECO:0000313" key="2">
    <source>
        <dbReference type="EMBL" id="SCE76148.1"/>
    </source>
</evidence>
<proteinExistence type="predicted"/>
<evidence type="ECO:0000313" key="3">
    <source>
        <dbReference type="Proteomes" id="UP000198224"/>
    </source>
</evidence>
<dbReference type="EMBL" id="LT607409">
    <property type="protein sequence ID" value="SCE76148.1"/>
    <property type="molecule type" value="Genomic_DNA"/>
</dbReference>